<organism evidence="4">
    <name type="scientific">Onchocerca flexuosa</name>
    <dbReference type="NCBI Taxonomy" id="387005"/>
    <lineage>
        <taxon>Eukaryota</taxon>
        <taxon>Metazoa</taxon>
        <taxon>Ecdysozoa</taxon>
        <taxon>Nematoda</taxon>
        <taxon>Chromadorea</taxon>
        <taxon>Rhabditida</taxon>
        <taxon>Spirurina</taxon>
        <taxon>Spiruromorpha</taxon>
        <taxon>Filarioidea</taxon>
        <taxon>Onchocercidae</taxon>
        <taxon>Onchocerca</taxon>
    </lineage>
</organism>
<dbReference type="EMBL" id="UZAJ01001997">
    <property type="protein sequence ID" value="VDO35385.1"/>
    <property type="molecule type" value="Genomic_DNA"/>
</dbReference>
<proteinExistence type="predicted"/>
<keyword evidence="3" id="KW-1185">Reference proteome</keyword>
<reference evidence="2 3" key="2">
    <citation type="submission" date="2018-11" db="EMBL/GenBank/DDBJ databases">
        <authorList>
            <consortium name="Pathogen Informatics"/>
        </authorList>
    </citation>
    <scope>NUCLEOTIDE SEQUENCE [LARGE SCALE GENOMIC DNA]</scope>
</reference>
<evidence type="ECO:0000313" key="4">
    <source>
        <dbReference type="WBParaSite" id="OFLC_0000312701-mRNA-1"/>
    </source>
</evidence>
<reference evidence="4" key="1">
    <citation type="submission" date="2016-06" db="UniProtKB">
        <authorList>
            <consortium name="WormBaseParasite"/>
        </authorList>
    </citation>
    <scope>IDENTIFICATION</scope>
</reference>
<evidence type="ECO:0000256" key="1">
    <source>
        <dbReference type="SAM" id="MobiDB-lite"/>
    </source>
</evidence>
<dbReference type="WBParaSite" id="OFLC_0000312701-mRNA-1">
    <property type="protein sequence ID" value="OFLC_0000312701-mRNA-1"/>
    <property type="gene ID" value="OFLC_0000312701"/>
</dbReference>
<feature type="region of interest" description="Disordered" evidence="1">
    <location>
        <begin position="1"/>
        <end position="22"/>
    </location>
</feature>
<accession>A0A183H6L6</accession>
<dbReference type="AlphaFoldDB" id="A0A183H6L6"/>
<gene>
    <name evidence="2" type="ORF">OFLC_LOCUS3129</name>
</gene>
<feature type="compositionally biased region" description="Basic residues" evidence="1">
    <location>
        <begin position="1"/>
        <end position="14"/>
    </location>
</feature>
<evidence type="ECO:0000313" key="2">
    <source>
        <dbReference type="EMBL" id="VDO35385.1"/>
    </source>
</evidence>
<dbReference type="Proteomes" id="UP000267606">
    <property type="component" value="Unassembled WGS sequence"/>
</dbReference>
<evidence type="ECO:0000313" key="3">
    <source>
        <dbReference type="Proteomes" id="UP000267606"/>
    </source>
</evidence>
<protein>
    <submittedName>
        <fullName evidence="4">C2H2-type domain-containing protein</fullName>
    </submittedName>
</protein>
<sequence length="91" mass="9975">MCRSHRGFFRHRQSHQGSKGGKELVSEADGFVTIHETSCLLTCSRSNRNQRLSAQVMPLAGSLLSEGSSGSSYSRNRMISQVLMDAESGEI</sequence>
<name>A0A183H6L6_9BILA</name>